<name>A0AAV2GHH9_9ROSI</name>
<keyword evidence="12" id="KW-1185">Reference proteome</keyword>
<evidence type="ECO:0000259" key="7">
    <source>
        <dbReference type="Pfam" id="PF00931"/>
    </source>
</evidence>
<dbReference type="InterPro" id="IPR056789">
    <property type="entry name" value="LRR_R13L1-DRL21"/>
</dbReference>
<dbReference type="Gene3D" id="3.80.10.10">
    <property type="entry name" value="Ribonuclease Inhibitor"/>
    <property type="match status" value="3"/>
</dbReference>
<dbReference type="GO" id="GO:0005524">
    <property type="term" value="F:ATP binding"/>
    <property type="evidence" value="ECO:0007669"/>
    <property type="project" value="UniProtKB-KW"/>
</dbReference>
<evidence type="ECO:0000256" key="2">
    <source>
        <dbReference type="ARBA" id="ARBA00022737"/>
    </source>
</evidence>
<dbReference type="Pfam" id="PF00931">
    <property type="entry name" value="NB-ARC"/>
    <property type="match status" value="1"/>
</dbReference>
<feature type="domain" description="NB-ARC" evidence="7">
    <location>
        <begin position="284"/>
        <end position="436"/>
    </location>
</feature>
<feature type="domain" description="R13L1/DRL21-like LRR repeat region" evidence="10">
    <location>
        <begin position="824"/>
        <end position="953"/>
    </location>
</feature>
<dbReference type="SUPFAM" id="SSF52540">
    <property type="entry name" value="P-loop containing nucleoside triphosphate hydrolases"/>
    <property type="match status" value="1"/>
</dbReference>
<dbReference type="SUPFAM" id="SSF52058">
    <property type="entry name" value="L domain-like"/>
    <property type="match status" value="1"/>
</dbReference>
<dbReference type="InterPro" id="IPR036388">
    <property type="entry name" value="WH-like_DNA-bd_sf"/>
</dbReference>
<keyword evidence="5" id="KW-0067">ATP-binding</keyword>
<dbReference type="PANTHER" id="PTHR36766">
    <property type="entry name" value="PLANT BROAD-SPECTRUM MILDEW RESISTANCE PROTEIN RPW8"/>
    <property type="match status" value="1"/>
</dbReference>
<keyword evidence="1" id="KW-0433">Leucine-rich repeat</keyword>
<dbReference type="Pfam" id="PF18052">
    <property type="entry name" value="Rx_N"/>
    <property type="match status" value="1"/>
</dbReference>
<evidence type="ECO:0000259" key="9">
    <source>
        <dbReference type="Pfam" id="PF23559"/>
    </source>
</evidence>
<dbReference type="GO" id="GO:0006952">
    <property type="term" value="P:defense response"/>
    <property type="evidence" value="ECO:0007669"/>
    <property type="project" value="UniProtKB-KW"/>
</dbReference>
<evidence type="ECO:0000256" key="4">
    <source>
        <dbReference type="ARBA" id="ARBA00022821"/>
    </source>
</evidence>
<dbReference type="Gene3D" id="1.10.10.10">
    <property type="entry name" value="Winged helix-like DNA-binding domain superfamily/Winged helix DNA-binding domain"/>
    <property type="match status" value="1"/>
</dbReference>
<dbReference type="InterPro" id="IPR002182">
    <property type="entry name" value="NB-ARC"/>
</dbReference>
<evidence type="ECO:0000259" key="8">
    <source>
        <dbReference type="Pfam" id="PF18052"/>
    </source>
</evidence>
<gene>
    <name evidence="11" type="ORF">LTRI10_LOCUS48698</name>
</gene>
<dbReference type="InterPro" id="IPR027417">
    <property type="entry name" value="P-loop_NTPase"/>
</dbReference>
<dbReference type="GO" id="GO:0043531">
    <property type="term" value="F:ADP binding"/>
    <property type="evidence" value="ECO:0007669"/>
    <property type="project" value="InterPro"/>
</dbReference>
<organism evidence="11 12">
    <name type="scientific">Linum trigynum</name>
    <dbReference type="NCBI Taxonomy" id="586398"/>
    <lineage>
        <taxon>Eukaryota</taxon>
        <taxon>Viridiplantae</taxon>
        <taxon>Streptophyta</taxon>
        <taxon>Embryophyta</taxon>
        <taxon>Tracheophyta</taxon>
        <taxon>Spermatophyta</taxon>
        <taxon>Magnoliopsida</taxon>
        <taxon>eudicotyledons</taxon>
        <taxon>Gunneridae</taxon>
        <taxon>Pentapetalae</taxon>
        <taxon>rosids</taxon>
        <taxon>fabids</taxon>
        <taxon>Malpighiales</taxon>
        <taxon>Linaceae</taxon>
        <taxon>Linum</taxon>
    </lineage>
</organism>
<proteinExistence type="predicted"/>
<dbReference type="Gene3D" id="3.40.50.300">
    <property type="entry name" value="P-loop containing nucleotide triphosphate hydrolases"/>
    <property type="match status" value="1"/>
</dbReference>
<evidence type="ECO:0000256" key="3">
    <source>
        <dbReference type="ARBA" id="ARBA00022741"/>
    </source>
</evidence>
<dbReference type="GO" id="GO:0051707">
    <property type="term" value="P:response to other organism"/>
    <property type="evidence" value="ECO:0007669"/>
    <property type="project" value="UniProtKB-ARBA"/>
</dbReference>
<evidence type="ECO:0000313" key="12">
    <source>
        <dbReference type="Proteomes" id="UP001497516"/>
    </source>
</evidence>
<evidence type="ECO:0000256" key="5">
    <source>
        <dbReference type="ARBA" id="ARBA00022840"/>
    </source>
</evidence>
<dbReference type="PANTHER" id="PTHR36766:SF35">
    <property type="entry name" value="DISEASE RESISTANCE PROTEIN RGA3"/>
    <property type="match status" value="1"/>
</dbReference>
<dbReference type="Pfam" id="PF23559">
    <property type="entry name" value="WHD_DRP"/>
    <property type="match status" value="1"/>
</dbReference>
<accession>A0AAV2GHH9</accession>
<evidence type="ECO:0000256" key="1">
    <source>
        <dbReference type="ARBA" id="ARBA00022614"/>
    </source>
</evidence>
<sequence>MPLSLFSSGRNIILFGFVENLHGDAIFLGKLKSLLQIPCSPVFQRSKACEISVFLLLSLFHLAPLFFRFSLLLPWCNIILFGFVEISSGKFSKLPCISSVFFPPKEMAEIILGPLVELILGKLASYASDQVLLLWNLKPEIQKLGETVLAIQAVLLDAEKKQSHNHQVKLWLERISDIMYDADDLLDDFSTEAALQKQAATHRTEAGMAAACWITVCSPVSSLPKQLMYDFKMARDIKSIREKLDVISKEKEDFKLEVGTELVQALPSFRETNSCPPTIVIGREDDKKEIIARLLNRNPEANISVVPIVGMGGMGKTTLAQLVYDDKQVQKHFEIKAWVYVSQRFDVKMILKKMVESITRQKVGDLTFAVLQAQLREEIDGKRVLFVLDDAWEESTRIWEELGKYLIAGAIGSKVMVTTRSTRVAEFAGGALKSRTSSSSIVEPYYLLKGLSESESWQIMEEKDTLQILRQVPAEVQDIGKQILRQCGGVPLAVSTIAGVLADSTDPGIEWPSFLQKGLLSIMNEGEADSIMAATLRVSFNHLPSHMKHCFAYCGLFEKGFEFKIPMLVRLWVAQGYVESRDKGYNCFKTLWWRSFFQEVQMDGLGNFSTCRMHDLMHDLADSIAGENIKRSTSSGVLKNVPSKARHLYITEDDDDDNSRHEDHGGGEELGSMSKVRTLICVKPLSNEELEQIFNNFSRLRVLVICPYDENAYTALSIVGKLKHLRYLGMVDFNKMRHLPDSIVNLINLQDLNFFGVESLEELPRDIKKLVNLKHLDLERESWVNFTHIPKGIGKLKFLQTLPFFVVGKRSSCSGNDEMAGAGLDELKGLNALCGELTIKGLGSVHSPKKGVYVLKEKLHLQSLVLDWSRDGDDVSPLSTRDEGILEMLWPHPNLKKLKINGDEGYEGVKLPNWLCSLTNLVEFSLYRCLRCEHLPAQLHQMRSLKKLEIEDCPMLKGINNDADHRDSSLENAATRLREEEEWPQFRCLAADLRIRACPMLTRLPTFPAIEGELSLQTASLAPLARTMNMKMRRGGVDTAVHPLSKLTKLTLEGIDDDLESLSHPDSSSCLVSLRVLNVTTIYRVMKLPVSLCSSTHLMEIRLHYCAMMEYLPPLHELPRLRELEIWNCPKLKGCWWKKVKGNNDHHGGSDDYYNFDPQMERKEEPKEDEETGEQYWPHFPCLSTLGIFECPKLTRVPLFPTVEGRLMIGKCAEALARTMEMKPVAAPHHPHLDSQHNSSSSSSSSSSLLLGTELVAPLSKVTQLFLVGMNELESLPEEGIRNLTSLQRLTIDMCPRLASLPRAMQELATLQTLDVKDCPLLTVSCRRGEGKDWPNISHIPRIGLDGELLQDLVEAKLVDY</sequence>
<dbReference type="InterPro" id="IPR038005">
    <property type="entry name" value="RX-like_CC"/>
</dbReference>
<dbReference type="Gene3D" id="1.20.5.4130">
    <property type="match status" value="1"/>
</dbReference>
<dbReference type="InterPro" id="IPR041118">
    <property type="entry name" value="Rx_N"/>
</dbReference>
<keyword evidence="4" id="KW-0611">Plant defense</keyword>
<dbReference type="EMBL" id="OZ034821">
    <property type="protein sequence ID" value="CAL1409178.1"/>
    <property type="molecule type" value="Genomic_DNA"/>
</dbReference>
<feature type="region of interest" description="Disordered" evidence="6">
    <location>
        <begin position="1227"/>
        <end position="1246"/>
    </location>
</feature>
<dbReference type="FunFam" id="3.40.50.300:FF:001091">
    <property type="entry name" value="Probable disease resistance protein At1g61300"/>
    <property type="match status" value="1"/>
</dbReference>
<keyword evidence="3" id="KW-0547">Nucleotide-binding</keyword>
<dbReference type="PRINTS" id="PR00364">
    <property type="entry name" value="DISEASERSIST"/>
</dbReference>
<dbReference type="Pfam" id="PF25019">
    <property type="entry name" value="LRR_R13L1-DRL21"/>
    <property type="match status" value="1"/>
</dbReference>
<reference evidence="11 12" key="1">
    <citation type="submission" date="2024-04" db="EMBL/GenBank/DDBJ databases">
        <authorList>
            <person name="Fracassetti M."/>
        </authorList>
    </citation>
    <scope>NUCLEOTIDE SEQUENCE [LARGE SCALE GENOMIC DNA]</scope>
</reference>
<dbReference type="InterPro" id="IPR042197">
    <property type="entry name" value="Apaf_helical"/>
</dbReference>
<dbReference type="InterPro" id="IPR032675">
    <property type="entry name" value="LRR_dom_sf"/>
</dbReference>
<evidence type="ECO:0008006" key="13">
    <source>
        <dbReference type="Google" id="ProtNLM"/>
    </source>
</evidence>
<dbReference type="InterPro" id="IPR058922">
    <property type="entry name" value="WHD_DRP"/>
</dbReference>
<protein>
    <recommendedName>
        <fullName evidence="13">Disease resistance protein RGA3</fullName>
    </recommendedName>
</protein>
<dbReference type="Proteomes" id="UP001497516">
    <property type="component" value="Chromosome 8"/>
</dbReference>
<evidence type="ECO:0000313" key="11">
    <source>
        <dbReference type="EMBL" id="CAL1409178.1"/>
    </source>
</evidence>
<feature type="domain" description="Disease resistance protein winged helix" evidence="9">
    <location>
        <begin position="556"/>
        <end position="621"/>
    </location>
</feature>
<feature type="region of interest" description="Disordered" evidence="6">
    <location>
        <begin position="1148"/>
        <end position="1174"/>
    </location>
</feature>
<dbReference type="Gene3D" id="1.10.8.430">
    <property type="entry name" value="Helical domain of apoptotic protease-activating factors"/>
    <property type="match status" value="1"/>
</dbReference>
<dbReference type="CDD" id="cd14798">
    <property type="entry name" value="RX-CC_like"/>
    <property type="match status" value="1"/>
</dbReference>
<feature type="domain" description="Disease resistance N-terminal" evidence="8">
    <location>
        <begin position="116"/>
        <end position="201"/>
    </location>
</feature>
<evidence type="ECO:0000259" key="10">
    <source>
        <dbReference type="Pfam" id="PF25019"/>
    </source>
</evidence>
<evidence type="ECO:0000256" key="6">
    <source>
        <dbReference type="SAM" id="MobiDB-lite"/>
    </source>
</evidence>
<keyword evidence="2" id="KW-0677">Repeat</keyword>